<dbReference type="STRING" id="1229521.D791_03062"/>
<sequence>MKMELLGQVKLNTKKAERQVSTWSDVSVVDSGWALSSPAYSGNIGDLSILSVGPCLADLMEEPANTYEPKPC</sequence>
<organism evidence="1 2">
    <name type="scientific">Nitrincola nitratireducens</name>
    <dbReference type="NCBI Taxonomy" id="1229521"/>
    <lineage>
        <taxon>Bacteria</taxon>
        <taxon>Pseudomonadati</taxon>
        <taxon>Pseudomonadota</taxon>
        <taxon>Gammaproteobacteria</taxon>
        <taxon>Oceanospirillales</taxon>
        <taxon>Oceanospirillaceae</taxon>
        <taxon>Nitrincola</taxon>
    </lineage>
</organism>
<reference evidence="1 2" key="2">
    <citation type="journal article" date="2015" name="Syst. Appl. Microbiol.">
        <title>Nitrincola nitratireducens sp. nov. isolated from a haloalkaline crater lake.</title>
        <authorList>
            <person name="Singh A."/>
            <person name="Vaidya B."/>
            <person name="Tanuku N.R."/>
            <person name="Pinnaka A.K."/>
        </authorList>
    </citation>
    <scope>NUCLEOTIDE SEQUENCE [LARGE SCALE GENOMIC DNA]</scope>
    <source>
        <strain evidence="1 2">AK23</strain>
    </source>
</reference>
<dbReference type="EMBL" id="AONB01000018">
    <property type="protein sequence ID" value="EXJ09909.1"/>
    <property type="molecule type" value="Genomic_DNA"/>
</dbReference>
<accession>W9US57</accession>
<evidence type="ECO:0000313" key="2">
    <source>
        <dbReference type="Proteomes" id="UP000019464"/>
    </source>
</evidence>
<dbReference type="Proteomes" id="UP000019464">
    <property type="component" value="Unassembled WGS sequence"/>
</dbReference>
<dbReference type="RefSeq" id="WP_036512902.1">
    <property type="nucleotide sequence ID" value="NZ_AONB01000018.1"/>
</dbReference>
<name>W9US57_9GAMM</name>
<keyword evidence="2" id="KW-1185">Reference proteome</keyword>
<proteinExistence type="predicted"/>
<protein>
    <submittedName>
        <fullName evidence="1">Uncharacterized protein</fullName>
    </submittedName>
</protein>
<evidence type="ECO:0000313" key="1">
    <source>
        <dbReference type="EMBL" id="EXJ09909.1"/>
    </source>
</evidence>
<gene>
    <name evidence="1" type="ORF">D791_03062</name>
</gene>
<dbReference type="AlphaFoldDB" id="W9US57"/>
<comment type="caution">
    <text evidence="1">The sequence shown here is derived from an EMBL/GenBank/DDBJ whole genome shotgun (WGS) entry which is preliminary data.</text>
</comment>
<reference evidence="2" key="1">
    <citation type="submission" date="2012-11" db="EMBL/GenBank/DDBJ databases">
        <authorList>
            <person name="Singh A."/>
            <person name="Pinnaka A.K."/>
            <person name="Vaidya B."/>
        </authorList>
    </citation>
    <scope>NUCLEOTIDE SEQUENCE [LARGE SCALE GENOMIC DNA]</scope>
    <source>
        <strain evidence="2">AK23</strain>
    </source>
</reference>